<reference evidence="1" key="1">
    <citation type="submission" date="2022-03" db="EMBL/GenBank/DDBJ databases">
        <authorList>
            <person name="Martin H S."/>
        </authorList>
    </citation>
    <scope>NUCLEOTIDE SEQUENCE</scope>
</reference>
<dbReference type="Proteomes" id="UP000837857">
    <property type="component" value="Chromosome 20"/>
</dbReference>
<protein>
    <recommendedName>
        <fullName evidence="3">CRAL-TRIO domain-containing protein</fullName>
    </recommendedName>
</protein>
<keyword evidence="2" id="KW-1185">Reference proteome</keyword>
<dbReference type="InterPro" id="IPR036865">
    <property type="entry name" value="CRAL-TRIO_dom_sf"/>
</dbReference>
<dbReference type="SUPFAM" id="SSF52087">
    <property type="entry name" value="CRAL/TRIO domain"/>
    <property type="match status" value="1"/>
</dbReference>
<dbReference type="PANTHER" id="PTHR10174">
    <property type="entry name" value="ALPHA-TOCOPHEROL TRANSFER PROTEIN-RELATED"/>
    <property type="match status" value="1"/>
</dbReference>
<gene>
    <name evidence="1" type="ORF">IPOD504_LOCUS7824</name>
</gene>
<evidence type="ECO:0000313" key="2">
    <source>
        <dbReference type="Proteomes" id="UP000837857"/>
    </source>
</evidence>
<accession>A0ABN8IE45</accession>
<dbReference type="PANTHER" id="PTHR10174:SF213">
    <property type="entry name" value="CRAL-TRIO DOMAIN-CONTAINING PROTEIN"/>
    <property type="match status" value="1"/>
</dbReference>
<feature type="non-terminal residue" evidence="1">
    <location>
        <position position="188"/>
    </location>
</feature>
<organism evidence="1 2">
    <name type="scientific">Iphiclides podalirius</name>
    <name type="common">scarce swallowtail</name>
    <dbReference type="NCBI Taxonomy" id="110791"/>
    <lineage>
        <taxon>Eukaryota</taxon>
        <taxon>Metazoa</taxon>
        <taxon>Ecdysozoa</taxon>
        <taxon>Arthropoda</taxon>
        <taxon>Hexapoda</taxon>
        <taxon>Insecta</taxon>
        <taxon>Pterygota</taxon>
        <taxon>Neoptera</taxon>
        <taxon>Endopterygota</taxon>
        <taxon>Lepidoptera</taxon>
        <taxon>Glossata</taxon>
        <taxon>Ditrysia</taxon>
        <taxon>Papilionoidea</taxon>
        <taxon>Papilionidae</taxon>
        <taxon>Papilioninae</taxon>
        <taxon>Iphiclides</taxon>
    </lineage>
</organism>
<dbReference type="EMBL" id="OW152832">
    <property type="protein sequence ID" value="CAH2051544.1"/>
    <property type="molecule type" value="Genomic_DNA"/>
</dbReference>
<name>A0ABN8IE45_9NEOP</name>
<dbReference type="Gene3D" id="3.40.525.10">
    <property type="entry name" value="CRAL-TRIO lipid binding domain"/>
    <property type="match status" value="1"/>
</dbReference>
<sequence>MSTDHVNPFPLEEEYQKKTGISPQDIGKLRTWLATQPHLPGNHITDLDLVLTYHCCNRSLGVSKQVLDLHYTLRTLFTNYFKDRTVEDIEQVLRTLLLTPLPMRCDDGSAILFTHFMDSDPTNFNIGETIKTVLMIMDLWQYEEGTWPGFVMVVDFNGMTLAHVARLDLQNIQQFLYYLQVRSDRSTE</sequence>
<evidence type="ECO:0008006" key="3">
    <source>
        <dbReference type="Google" id="ProtNLM"/>
    </source>
</evidence>
<proteinExistence type="predicted"/>
<evidence type="ECO:0000313" key="1">
    <source>
        <dbReference type="EMBL" id="CAH2051544.1"/>
    </source>
</evidence>